<gene>
    <name evidence="4" type="ORF">GCM10011519_28890</name>
</gene>
<dbReference type="Pfam" id="PF26205">
    <property type="entry name" value="SH3_actinomycetes"/>
    <property type="match status" value="1"/>
</dbReference>
<keyword evidence="5" id="KW-1185">Reference proteome</keyword>
<evidence type="ECO:0000256" key="2">
    <source>
        <dbReference type="SAM" id="MobiDB-lite"/>
    </source>
</evidence>
<name>A0A917BQH9_9ACTN</name>
<dbReference type="SUPFAM" id="SSF158791">
    <property type="entry name" value="MgtE N-terminal domain-like"/>
    <property type="match status" value="1"/>
</dbReference>
<feature type="compositionally biased region" description="Low complexity" evidence="2">
    <location>
        <begin position="421"/>
        <end position="443"/>
    </location>
</feature>
<comment type="caution">
    <text evidence="4">The sequence shown here is derived from an EMBL/GenBank/DDBJ whole genome shotgun (WGS) entry which is preliminary data.</text>
</comment>
<feature type="compositionally biased region" description="Polar residues" evidence="2">
    <location>
        <begin position="502"/>
        <end position="515"/>
    </location>
</feature>
<accession>A0A917BQH9</accession>
<dbReference type="PANTHER" id="PTHR43773">
    <property type="entry name" value="MAGNESIUM TRANSPORTER MGTE"/>
    <property type="match status" value="1"/>
</dbReference>
<dbReference type="Gene3D" id="1.25.60.10">
    <property type="entry name" value="MgtE N-terminal domain-like"/>
    <property type="match status" value="1"/>
</dbReference>
<dbReference type="Proteomes" id="UP000649179">
    <property type="component" value="Unassembled WGS sequence"/>
</dbReference>
<evidence type="ECO:0000313" key="5">
    <source>
        <dbReference type="Proteomes" id="UP000649179"/>
    </source>
</evidence>
<dbReference type="InterPro" id="IPR011033">
    <property type="entry name" value="PRC_barrel-like_sf"/>
</dbReference>
<feature type="region of interest" description="Disordered" evidence="2">
    <location>
        <begin position="420"/>
        <end position="515"/>
    </location>
</feature>
<dbReference type="AlphaFoldDB" id="A0A917BQH9"/>
<feature type="compositionally biased region" description="Low complexity" evidence="2">
    <location>
        <begin position="486"/>
        <end position="499"/>
    </location>
</feature>
<proteinExistence type="predicted"/>
<dbReference type="SUPFAM" id="SSF54631">
    <property type="entry name" value="CBS-domain pair"/>
    <property type="match status" value="1"/>
</dbReference>
<evidence type="ECO:0000313" key="4">
    <source>
        <dbReference type="EMBL" id="GGF53196.1"/>
    </source>
</evidence>
<feature type="domain" description="CBS" evidence="3">
    <location>
        <begin position="285"/>
        <end position="352"/>
    </location>
</feature>
<dbReference type="InterPro" id="IPR000644">
    <property type="entry name" value="CBS_dom"/>
</dbReference>
<dbReference type="PANTHER" id="PTHR43773:SF1">
    <property type="entry name" value="MAGNESIUM TRANSPORTER MGTE"/>
    <property type="match status" value="1"/>
</dbReference>
<dbReference type="SUPFAM" id="SSF50346">
    <property type="entry name" value="PRC-barrel domain"/>
    <property type="match status" value="1"/>
</dbReference>
<dbReference type="PROSITE" id="PS51371">
    <property type="entry name" value="CBS"/>
    <property type="match status" value="2"/>
</dbReference>
<dbReference type="Gene3D" id="3.10.580.10">
    <property type="entry name" value="CBS-domain"/>
    <property type="match status" value="1"/>
</dbReference>
<dbReference type="GO" id="GO:0015095">
    <property type="term" value="F:magnesium ion transmembrane transporter activity"/>
    <property type="evidence" value="ECO:0007669"/>
    <property type="project" value="InterPro"/>
</dbReference>
<protein>
    <submittedName>
        <fullName evidence="4">Magnesium transporter</fullName>
    </submittedName>
</protein>
<evidence type="ECO:0000256" key="1">
    <source>
        <dbReference type="PROSITE-ProRule" id="PRU00703"/>
    </source>
</evidence>
<dbReference type="SMART" id="SM00924">
    <property type="entry name" value="MgtE_N"/>
    <property type="match status" value="1"/>
</dbReference>
<reference evidence="4" key="1">
    <citation type="journal article" date="2014" name="Int. J. Syst. Evol. Microbiol.">
        <title>Complete genome sequence of Corynebacterium casei LMG S-19264T (=DSM 44701T), isolated from a smear-ripened cheese.</title>
        <authorList>
            <consortium name="US DOE Joint Genome Institute (JGI-PGF)"/>
            <person name="Walter F."/>
            <person name="Albersmeier A."/>
            <person name="Kalinowski J."/>
            <person name="Ruckert C."/>
        </authorList>
    </citation>
    <scope>NUCLEOTIDE SEQUENCE</scope>
    <source>
        <strain evidence="4">CGMCC 1.16067</strain>
    </source>
</reference>
<evidence type="ECO:0000259" key="3">
    <source>
        <dbReference type="PROSITE" id="PS51371"/>
    </source>
</evidence>
<dbReference type="GO" id="GO:0016020">
    <property type="term" value="C:membrane"/>
    <property type="evidence" value="ECO:0007669"/>
    <property type="project" value="InterPro"/>
</dbReference>
<feature type="compositionally biased region" description="Basic residues" evidence="2">
    <location>
        <begin position="469"/>
        <end position="485"/>
    </location>
</feature>
<dbReference type="RefSeq" id="WP_188780404.1">
    <property type="nucleotide sequence ID" value="NZ_BMKQ01000001.1"/>
</dbReference>
<dbReference type="EMBL" id="BMKQ01000001">
    <property type="protein sequence ID" value="GGF53196.1"/>
    <property type="molecule type" value="Genomic_DNA"/>
</dbReference>
<dbReference type="Pfam" id="PF03448">
    <property type="entry name" value="MgtE_N"/>
    <property type="match status" value="1"/>
</dbReference>
<reference evidence="4" key="2">
    <citation type="submission" date="2020-09" db="EMBL/GenBank/DDBJ databases">
        <authorList>
            <person name="Sun Q."/>
            <person name="Zhou Y."/>
        </authorList>
    </citation>
    <scope>NUCLEOTIDE SEQUENCE</scope>
    <source>
        <strain evidence="4">CGMCC 1.16067</strain>
    </source>
</reference>
<dbReference type="Pfam" id="PF00571">
    <property type="entry name" value="CBS"/>
    <property type="match status" value="2"/>
</dbReference>
<dbReference type="InterPro" id="IPR006669">
    <property type="entry name" value="MgtE_transporter"/>
</dbReference>
<dbReference type="InterPro" id="IPR038076">
    <property type="entry name" value="MgtE_N_sf"/>
</dbReference>
<organism evidence="4 5">
    <name type="scientific">Marmoricola endophyticus</name>
    <dbReference type="NCBI Taxonomy" id="2040280"/>
    <lineage>
        <taxon>Bacteria</taxon>
        <taxon>Bacillati</taxon>
        <taxon>Actinomycetota</taxon>
        <taxon>Actinomycetes</taxon>
        <taxon>Propionibacteriales</taxon>
        <taxon>Nocardioidaceae</taxon>
        <taxon>Marmoricola</taxon>
    </lineage>
</organism>
<sequence length="515" mass="55495">MSATPSRVFVARLAGLPVFDPSGDQVGKVRDVVVVLRSEYSPARVVGLVVEVFGRRRVFAPMTRITSMDPGHVITTGLLNMRRFEKRSTETLVIGEMLDRTVSTRGEDSVTGNVYDVAMEQARSREWVLSRVALQEPGRGLRRKGQTHVVEWRDVEGLVAPVTNTQDATHLVASIADLRPADAANVIHDLPPQRRGAVIAALDDDRLADILEEMPEEDQVEILERLESERAADVLEEMSADDAADLMAELPDDTQQMLLALMEPEDAEDVRRMMSYDDDTAGAMMTPEPVILSPDATVAEALAHLRQAELTPSLAAMVYVCRPPLETPTGKLMGVAHIQRLLREPPSSLVAGTVDSGVSRLRPEASTEDVAGLLATYNMVAAPVVDEEGRLLGAVTVDDLLDHMLPEGWRDDRLAEDRPWAAATKSAAPKKATPAKKSAATKKTATKKAAAKKTATKKSATKTTAAKKTTTKKTATKSPAKRTAAKKSTTTKAASAAAAQREVSSPSGPTDESTS</sequence>
<dbReference type="InterPro" id="IPR046342">
    <property type="entry name" value="CBS_dom_sf"/>
</dbReference>
<dbReference type="InterPro" id="IPR006668">
    <property type="entry name" value="Mg_transptr_MgtE_intracell_dom"/>
</dbReference>
<feature type="domain" description="CBS" evidence="3">
    <location>
        <begin position="354"/>
        <end position="413"/>
    </location>
</feature>
<keyword evidence="1" id="KW-0129">CBS domain</keyword>
<feature type="compositionally biased region" description="Basic residues" evidence="2">
    <location>
        <begin position="444"/>
        <end position="460"/>
    </location>
</feature>
<dbReference type="InterPro" id="IPR058838">
    <property type="entry name" value="SH3_actinomycetes"/>
</dbReference>
<dbReference type="CDD" id="cd04606">
    <property type="entry name" value="CBS_pair_Mg_transporter"/>
    <property type="match status" value="1"/>
</dbReference>